<dbReference type="GO" id="GO:0008914">
    <property type="term" value="F:leucyl-tRNA--protein transferase activity"/>
    <property type="evidence" value="ECO:0007669"/>
    <property type="project" value="UniProtKB-UniRule"/>
</dbReference>
<dbReference type="EC" id="2.3.2.29" evidence="4"/>
<proteinExistence type="inferred from homology"/>
<dbReference type="Proteomes" id="UP000509684">
    <property type="component" value="Chromosome"/>
</dbReference>
<keyword evidence="9" id="KW-1185">Reference proteome</keyword>
<name>A0A080M2G5_9PROT</name>
<evidence type="ECO:0000313" key="10">
    <source>
        <dbReference type="Proteomes" id="UP000509684"/>
    </source>
</evidence>
<dbReference type="InterPro" id="IPR017138">
    <property type="entry name" value="Asp_Glu_LeuTrfase"/>
</dbReference>
<keyword evidence="1 4" id="KW-0963">Cytoplasm</keyword>
<comment type="catalytic activity">
    <reaction evidence="4">
        <text>N-terminal L-glutamyl-[protein] + L-leucyl-tRNA(Leu) = N-terminal L-leucyl-L-glutamyl-[protein] + tRNA(Leu) + H(+)</text>
        <dbReference type="Rhea" id="RHEA:50412"/>
        <dbReference type="Rhea" id="RHEA-COMP:9613"/>
        <dbReference type="Rhea" id="RHEA-COMP:9622"/>
        <dbReference type="Rhea" id="RHEA-COMP:12664"/>
        <dbReference type="Rhea" id="RHEA-COMP:12668"/>
        <dbReference type="ChEBI" id="CHEBI:15378"/>
        <dbReference type="ChEBI" id="CHEBI:64721"/>
        <dbReference type="ChEBI" id="CHEBI:78442"/>
        <dbReference type="ChEBI" id="CHEBI:78494"/>
        <dbReference type="ChEBI" id="CHEBI:133041"/>
        <dbReference type="EC" id="2.3.2.29"/>
    </reaction>
</comment>
<evidence type="ECO:0000256" key="2">
    <source>
        <dbReference type="ARBA" id="ARBA00022679"/>
    </source>
</evidence>
<evidence type="ECO:0000313" key="9">
    <source>
        <dbReference type="Proteomes" id="UP000021315"/>
    </source>
</evidence>
<dbReference type="EMBL" id="CP058708">
    <property type="protein sequence ID" value="QLH48394.1"/>
    <property type="molecule type" value="Genomic_DNA"/>
</dbReference>
<evidence type="ECO:0000256" key="1">
    <source>
        <dbReference type="ARBA" id="ARBA00022490"/>
    </source>
</evidence>
<comment type="similarity">
    <text evidence="4">Belongs to the R-transferase family. Bpt subfamily.</text>
</comment>
<comment type="catalytic activity">
    <reaction evidence="4">
        <text>N-terminal L-aspartyl-[protein] + L-leucyl-tRNA(Leu) = N-terminal L-leucyl-L-aspartyl-[protein] + tRNA(Leu) + H(+)</text>
        <dbReference type="Rhea" id="RHEA:50420"/>
        <dbReference type="Rhea" id="RHEA-COMP:9613"/>
        <dbReference type="Rhea" id="RHEA-COMP:9622"/>
        <dbReference type="Rhea" id="RHEA-COMP:12669"/>
        <dbReference type="Rhea" id="RHEA-COMP:12674"/>
        <dbReference type="ChEBI" id="CHEBI:15378"/>
        <dbReference type="ChEBI" id="CHEBI:64720"/>
        <dbReference type="ChEBI" id="CHEBI:78442"/>
        <dbReference type="ChEBI" id="CHEBI:78494"/>
        <dbReference type="ChEBI" id="CHEBI:133042"/>
        <dbReference type="EC" id="2.3.2.29"/>
    </reaction>
</comment>
<dbReference type="HAMAP" id="MF_00689">
    <property type="entry name" value="Bpt"/>
    <property type="match status" value="1"/>
</dbReference>
<protein>
    <recommendedName>
        <fullName evidence="4">Aspartate/glutamate leucyltransferase</fullName>
        <ecNumber evidence="4">2.3.2.29</ecNumber>
    </recommendedName>
</protein>
<dbReference type="Proteomes" id="UP000021315">
    <property type="component" value="Unassembled WGS sequence"/>
</dbReference>
<sequence>MSRINDSELPFSLLQFYATAPYTCSYLLGERARSQVATPSHLINTEIYGELVRSGFRRSGVFTYRPKCDDCHACVPVRLPVECFQANRSQRRSIRMHAGLQAHERPLGFRDEHYQLYMRYQSARHAGGGMDQDSHEQYTHFLLQSRVDTRLIEFTDAGGLRMVSILDVLNDGLSSVYTFFDPDLQPASLGTYNIIWQIAQCVANGLPYLYLGYWIRGSRKMAYKANFKPIEGLFDGQWIDLRARMEGQEIQGNR</sequence>
<dbReference type="NCBIfam" id="NF002341">
    <property type="entry name" value="PRK01305.1-1"/>
    <property type="match status" value="1"/>
</dbReference>
<feature type="domain" description="N-end aminoacyl transferase N-terminal" evidence="5">
    <location>
        <begin position="23"/>
        <end position="92"/>
    </location>
</feature>
<evidence type="ECO:0000259" key="6">
    <source>
        <dbReference type="Pfam" id="PF04377"/>
    </source>
</evidence>
<dbReference type="STRING" id="1453999.AW06_003703"/>
<dbReference type="SUPFAM" id="SSF55729">
    <property type="entry name" value="Acyl-CoA N-acyltransferases (Nat)"/>
    <property type="match status" value="1"/>
</dbReference>
<dbReference type="GO" id="GO:0071596">
    <property type="term" value="P:ubiquitin-dependent protein catabolic process via the N-end rule pathway"/>
    <property type="evidence" value="ECO:0007669"/>
    <property type="project" value="InterPro"/>
</dbReference>
<evidence type="ECO:0000259" key="5">
    <source>
        <dbReference type="Pfam" id="PF04376"/>
    </source>
</evidence>
<dbReference type="GO" id="GO:0005737">
    <property type="term" value="C:cytoplasm"/>
    <property type="evidence" value="ECO:0007669"/>
    <property type="project" value="UniProtKB-SubCell"/>
</dbReference>
<accession>A0A7D5N820</accession>
<reference evidence="8" key="3">
    <citation type="submission" date="2020-06" db="EMBL/GenBank/DDBJ databases">
        <authorList>
            <person name="Arumugam K."/>
            <person name="Besarab I."/>
            <person name="Haryono M."/>
            <person name="Bagci C."/>
            <person name="Beier S."/>
            <person name="Buchfink B."/>
            <person name="Gorska A."/>
            <person name="Qiu G."/>
            <person name="Huson D.H."/>
            <person name="Williams R.B."/>
        </authorList>
    </citation>
    <scope>NUCLEOTIDE SEQUENCE</scope>
    <source>
        <strain evidence="8">SSA1</strain>
    </source>
</reference>
<dbReference type="GO" id="GO:0004057">
    <property type="term" value="F:arginyl-tRNA--protein transferase activity"/>
    <property type="evidence" value="ECO:0007669"/>
    <property type="project" value="InterPro"/>
</dbReference>
<dbReference type="RefSeq" id="WP_034952366.1">
    <property type="nucleotide sequence ID" value="NZ_JDST02000097.1"/>
</dbReference>
<dbReference type="Pfam" id="PF04376">
    <property type="entry name" value="ATE_N"/>
    <property type="match status" value="1"/>
</dbReference>
<dbReference type="KEGG" id="acog:HWD57_00240"/>
<keyword evidence="3 4" id="KW-0012">Acyltransferase</keyword>
<dbReference type="PIRSF" id="PIRSF037208">
    <property type="entry name" value="ATE_pro_prd"/>
    <property type="match status" value="1"/>
</dbReference>
<gene>
    <name evidence="4" type="primary">bpt</name>
    <name evidence="7" type="ORF">AW06_003703</name>
    <name evidence="8" type="ORF">HWD57_00240</name>
</gene>
<dbReference type="PANTHER" id="PTHR21367:SF1">
    <property type="entry name" value="ARGINYL-TRNA--PROTEIN TRANSFERASE 1"/>
    <property type="match status" value="1"/>
</dbReference>
<dbReference type="AlphaFoldDB" id="A0A080M2G5"/>
<comment type="subcellular location">
    <subcellularLocation>
        <location evidence="4">Cytoplasm</location>
    </subcellularLocation>
</comment>
<keyword evidence="2 4" id="KW-0808">Transferase</keyword>
<dbReference type="NCBIfam" id="NF002346">
    <property type="entry name" value="PRK01305.2-3"/>
    <property type="match status" value="1"/>
</dbReference>
<dbReference type="NCBIfam" id="NF002342">
    <property type="entry name" value="PRK01305.1-3"/>
    <property type="match status" value="1"/>
</dbReference>
<feature type="domain" description="N-end rule aminoacyl transferase C-terminal" evidence="6">
    <location>
        <begin position="112"/>
        <end position="232"/>
    </location>
</feature>
<reference evidence="8 10" key="2">
    <citation type="journal article" date="2019" name="Microbiome">
        <title>Annotated bacterial chromosomes from frame-shift-corrected long-read metagenomic data.</title>
        <authorList>
            <person name="Arumugam K."/>
            <person name="Bagci C."/>
            <person name="Bessarab I."/>
            <person name="Beier S."/>
            <person name="Buchfink B."/>
            <person name="Gorska A."/>
            <person name="Qiu G."/>
            <person name="Huson D.H."/>
            <person name="Williams R.B.H."/>
        </authorList>
    </citation>
    <scope>NUCLEOTIDE SEQUENCE [LARGE SCALE GENOMIC DNA]</scope>
    <source>
        <strain evidence="8">SSA1</strain>
    </source>
</reference>
<dbReference type="InterPro" id="IPR016181">
    <property type="entry name" value="Acyl_CoA_acyltransferase"/>
</dbReference>
<reference evidence="7 9" key="1">
    <citation type="submission" date="2014-02" db="EMBL/GenBank/DDBJ databases">
        <title>Expanding our view of genomic diversity in Candidatus Accumulibacter clades.</title>
        <authorList>
            <person name="Skennerton C.T."/>
            <person name="Barr J.J."/>
            <person name="Slater F.R."/>
            <person name="Bond P.L."/>
            <person name="Tyson G.W."/>
        </authorList>
    </citation>
    <scope>NUCLEOTIDE SEQUENCE [LARGE SCALE GENOMIC DNA]</scope>
    <source>
        <strain evidence="9">SK-02</strain>
    </source>
</reference>
<dbReference type="InterPro" id="IPR030700">
    <property type="entry name" value="N-end_Aminoacyl_Trfase"/>
</dbReference>
<evidence type="ECO:0000313" key="8">
    <source>
        <dbReference type="EMBL" id="QLH48394.1"/>
    </source>
</evidence>
<comment type="function">
    <text evidence="4">Functions in the N-end rule pathway of protein degradation where it conjugates Leu from its aminoacyl-tRNA to the N-termini of proteins containing an N-terminal aspartate or glutamate.</text>
</comment>
<dbReference type="InterPro" id="IPR007471">
    <property type="entry name" value="N-end_Aminoacyl_Trfase_N"/>
</dbReference>
<dbReference type="Pfam" id="PF04377">
    <property type="entry name" value="ATE_C"/>
    <property type="match status" value="1"/>
</dbReference>
<evidence type="ECO:0000256" key="3">
    <source>
        <dbReference type="ARBA" id="ARBA00023315"/>
    </source>
</evidence>
<organism evidence="7 9">
    <name type="scientific">Candidatus Accumulibacter cognatus</name>
    <dbReference type="NCBI Taxonomy" id="2954383"/>
    <lineage>
        <taxon>Bacteria</taxon>
        <taxon>Pseudomonadati</taxon>
        <taxon>Pseudomonadota</taxon>
        <taxon>Betaproteobacteria</taxon>
        <taxon>Candidatus Accumulibacter</taxon>
    </lineage>
</organism>
<evidence type="ECO:0000256" key="4">
    <source>
        <dbReference type="HAMAP-Rule" id="MF_00689"/>
    </source>
</evidence>
<dbReference type="PANTHER" id="PTHR21367">
    <property type="entry name" value="ARGININE-TRNA-PROTEIN TRANSFERASE 1"/>
    <property type="match status" value="1"/>
</dbReference>
<dbReference type="InterPro" id="IPR007472">
    <property type="entry name" value="N-end_Aminoacyl_Trfase_C"/>
</dbReference>
<evidence type="ECO:0000313" key="7">
    <source>
        <dbReference type="EMBL" id="KFB75256.1"/>
    </source>
</evidence>
<dbReference type="EMBL" id="JDST02000097">
    <property type="protein sequence ID" value="KFB75256.1"/>
    <property type="molecule type" value="Genomic_DNA"/>
</dbReference>
<accession>A0A080M2G5</accession>